<gene>
    <name evidence="2" type="ORF">RMAR0315_LOCUS5556</name>
    <name evidence="3" type="ORF">RMAR0315_LOCUS5557</name>
</gene>
<proteinExistence type="predicted"/>
<feature type="transmembrane region" description="Helical" evidence="1">
    <location>
        <begin position="180"/>
        <end position="197"/>
    </location>
</feature>
<dbReference type="EMBL" id="HBEK01010127">
    <property type="protein sequence ID" value="CAD8395570.1"/>
    <property type="molecule type" value="Transcribed_RNA"/>
</dbReference>
<dbReference type="EMBL" id="HBEK01010129">
    <property type="protein sequence ID" value="CAD8395571.1"/>
    <property type="molecule type" value="Transcribed_RNA"/>
</dbReference>
<feature type="transmembrane region" description="Helical" evidence="1">
    <location>
        <begin position="43"/>
        <end position="62"/>
    </location>
</feature>
<accession>A0A6T6LY02</accession>
<protein>
    <submittedName>
        <fullName evidence="2">Uncharacterized protein</fullName>
    </submittedName>
</protein>
<reference evidence="2" key="1">
    <citation type="submission" date="2021-01" db="EMBL/GenBank/DDBJ databases">
        <authorList>
            <person name="Corre E."/>
            <person name="Pelletier E."/>
            <person name="Niang G."/>
            <person name="Scheremetjew M."/>
            <person name="Finn R."/>
            <person name="Kale V."/>
            <person name="Holt S."/>
            <person name="Cochrane G."/>
            <person name="Meng A."/>
            <person name="Brown T."/>
            <person name="Cohen L."/>
        </authorList>
    </citation>
    <scope>NUCLEOTIDE SEQUENCE</scope>
    <source>
        <strain evidence="2">UTEX LB 2760</strain>
    </source>
</reference>
<dbReference type="AlphaFoldDB" id="A0A6T6LY02"/>
<feature type="transmembrane region" description="Helical" evidence="1">
    <location>
        <begin position="123"/>
        <end position="142"/>
    </location>
</feature>
<organism evidence="2">
    <name type="scientific">Rhodosorus marinus</name>
    <dbReference type="NCBI Taxonomy" id="101924"/>
    <lineage>
        <taxon>Eukaryota</taxon>
        <taxon>Rhodophyta</taxon>
        <taxon>Stylonematophyceae</taxon>
        <taxon>Stylonematales</taxon>
        <taxon>Stylonemataceae</taxon>
        <taxon>Rhodosorus</taxon>
    </lineage>
</organism>
<evidence type="ECO:0000313" key="3">
    <source>
        <dbReference type="EMBL" id="CAD8395571.1"/>
    </source>
</evidence>
<evidence type="ECO:0000256" key="1">
    <source>
        <dbReference type="SAM" id="Phobius"/>
    </source>
</evidence>
<feature type="transmembrane region" description="Helical" evidence="1">
    <location>
        <begin position="154"/>
        <end position="174"/>
    </location>
</feature>
<keyword evidence="1" id="KW-1133">Transmembrane helix</keyword>
<feature type="transmembrane region" description="Helical" evidence="1">
    <location>
        <begin position="252"/>
        <end position="269"/>
    </location>
</feature>
<feature type="transmembrane region" description="Helical" evidence="1">
    <location>
        <begin position="5"/>
        <end position="23"/>
    </location>
</feature>
<keyword evidence="1" id="KW-0472">Membrane</keyword>
<keyword evidence="1" id="KW-0812">Transmembrane</keyword>
<sequence>MRFSALEWTIGLFVVLPIALFLVAERCRDIYVFGLRAVELVDLLLITPSLVLALISLHFLLLGDGPRFGRCLSVILIVVFAYFQAVHWTANLLNSFLTEWHLNLGKDSVPVKFYELVYWLDEYISHLILFGALFGHLCLCVVKGESIGRPDADVRVLLFWGVIGGLSHACAFIESQHVQLSFLLGIPLLVASFYRFFREALVLRAREKASLDILRRCPFLVFSFAEAISLQLGPFIYSHLFESLEQPSELGGYWAMLRLALSTIFYRGGAPS</sequence>
<feature type="transmembrane region" description="Helical" evidence="1">
    <location>
        <begin position="218"/>
        <end position="240"/>
    </location>
</feature>
<name>A0A6T6LY02_9RHOD</name>
<evidence type="ECO:0000313" key="2">
    <source>
        <dbReference type="EMBL" id="CAD8395570.1"/>
    </source>
</evidence>
<feature type="transmembrane region" description="Helical" evidence="1">
    <location>
        <begin position="71"/>
        <end position="90"/>
    </location>
</feature>